<proteinExistence type="inferred from homology"/>
<keyword evidence="3 6" id="KW-0963">Cytoplasm</keyword>
<accession>A0A1Y2HNT7</accession>
<dbReference type="STRING" id="765915.A0A1Y2HNT7"/>
<dbReference type="InterPro" id="IPR007188">
    <property type="entry name" value="ARPC2"/>
</dbReference>
<comment type="similarity">
    <text evidence="2 6">Belongs to the ARPC2 family.</text>
</comment>
<dbReference type="GO" id="GO:0051015">
    <property type="term" value="F:actin filament binding"/>
    <property type="evidence" value="ECO:0007669"/>
    <property type="project" value="TreeGrafter"/>
</dbReference>
<dbReference type="OrthoDB" id="148331at2759"/>
<dbReference type="PANTHER" id="PTHR12058">
    <property type="entry name" value="ARP2/3 COMPLEX 34 KDA SUBUNIT"/>
    <property type="match status" value="1"/>
</dbReference>
<evidence type="ECO:0000256" key="5">
    <source>
        <dbReference type="ARBA" id="ARBA00023212"/>
    </source>
</evidence>
<gene>
    <name evidence="7" type="ORF">BCR44DRAFT_1499895</name>
</gene>
<protein>
    <recommendedName>
        <fullName evidence="6">Arp2/3 complex 34 kDa subunit</fullName>
    </recommendedName>
</protein>
<evidence type="ECO:0000313" key="7">
    <source>
        <dbReference type="EMBL" id="ORZ35363.1"/>
    </source>
</evidence>
<dbReference type="GO" id="GO:0005200">
    <property type="term" value="F:structural constituent of cytoskeleton"/>
    <property type="evidence" value="ECO:0007669"/>
    <property type="project" value="TreeGrafter"/>
</dbReference>
<comment type="caution">
    <text evidence="7">The sequence shown here is derived from an EMBL/GenBank/DDBJ whole genome shotgun (WGS) entry which is preliminary data.</text>
</comment>
<dbReference type="PANTHER" id="PTHR12058:SF0">
    <property type="entry name" value="ACTIN-RELATED PROTEIN 2_3 COMPLEX SUBUNIT 2"/>
    <property type="match status" value="1"/>
</dbReference>
<evidence type="ECO:0000256" key="2">
    <source>
        <dbReference type="ARBA" id="ARBA00007192"/>
    </source>
</evidence>
<keyword evidence="8" id="KW-1185">Reference proteome</keyword>
<dbReference type="Pfam" id="PF04045">
    <property type="entry name" value="P34-Arc"/>
    <property type="match status" value="2"/>
</dbReference>
<comment type="subcellular location">
    <subcellularLocation>
        <location evidence="1 6">Cytoplasm</location>
        <location evidence="1 6">Cytoskeleton</location>
    </subcellularLocation>
</comment>
<dbReference type="EMBL" id="MCFL01000023">
    <property type="protein sequence ID" value="ORZ35363.1"/>
    <property type="molecule type" value="Genomic_DNA"/>
</dbReference>
<evidence type="ECO:0000256" key="4">
    <source>
        <dbReference type="ARBA" id="ARBA00023203"/>
    </source>
</evidence>
<keyword evidence="4 6" id="KW-0009">Actin-binding</keyword>
<dbReference type="Gene3D" id="3.30.1460.20">
    <property type="match status" value="2"/>
</dbReference>
<name>A0A1Y2HNT7_9FUNG</name>
<dbReference type="GO" id="GO:0034314">
    <property type="term" value="P:Arp2/3 complex-mediated actin nucleation"/>
    <property type="evidence" value="ECO:0007669"/>
    <property type="project" value="InterPro"/>
</dbReference>
<comment type="function">
    <text evidence="6">Functions as actin-binding component of the Arp2/3 complex which is involved in regulation of actin polymerization and together with an activating nucleation-promoting factor (NPF) mediates the formation of branched actin networks.</text>
</comment>
<comment type="subunit">
    <text evidence="6">Component of the Arp2/3 complex.</text>
</comment>
<dbReference type="AlphaFoldDB" id="A0A1Y2HNT7"/>
<dbReference type="Proteomes" id="UP000193411">
    <property type="component" value="Unassembled WGS sequence"/>
</dbReference>
<organism evidence="7 8">
    <name type="scientific">Catenaria anguillulae PL171</name>
    <dbReference type="NCBI Taxonomy" id="765915"/>
    <lineage>
        <taxon>Eukaryota</taxon>
        <taxon>Fungi</taxon>
        <taxon>Fungi incertae sedis</taxon>
        <taxon>Blastocladiomycota</taxon>
        <taxon>Blastocladiomycetes</taxon>
        <taxon>Blastocladiales</taxon>
        <taxon>Catenariaceae</taxon>
        <taxon>Catenaria</taxon>
    </lineage>
</organism>
<keyword evidence="5 6" id="KW-0206">Cytoskeleton</keyword>
<sequence length="196" mass="21956">MLLLDNHHQILLDTLEQRSPAITLILSPCALPTLTAPRTSDLARYGARDVLAKTFADLLLPQDQVEQGYDVTLPPRMAAPFHAAFAAQASKAASDVFAIHFREGEAIYIQAMPDRVTAIFATQFKDETDRIFAKVFLQEFADARRQPSCMNAPAVFPIPQHFNDEATREATISRIHLFRDYLHYHIKCSKATCTAV</sequence>
<dbReference type="GO" id="GO:0005885">
    <property type="term" value="C:Arp2/3 protein complex"/>
    <property type="evidence" value="ECO:0007669"/>
    <property type="project" value="InterPro"/>
</dbReference>
<evidence type="ECO:0000313" key="8">
    <source>
        <dbReference type="Proteomes" id="UP000193411"/>
    </source>
</evidence>
<evidence type="ECO:0000256" key="1">
    <source>
        <dbReference type="ARBA" id="ARBA00004245"/>
    </source>
</evidence>
<evidence type="ECO:0000256" key="3">
    <source>
        <dbReference type="ARBA" id="ARBA00022490"/>
    </source>
</evidence>
<dbReference type="InterPro" id="IPR034666">
    <property type="entry name" value="ARPC2/4"/>
</dbReference>
<dbReference type="GO" id="GO:0030041">
    <property type="term" value="P:actin filament polymerization"/>
    <property type="evidence" value="ECO:0007669"/>
    <property type="project" value="InterPro"/>
</dbReference>
<dbReference type="SUPFAM" id="SSF69645">
    <property type="entry name" value="Arp2/3 complex subunits"/>
    <property type="match status" value="1"/>
</dbReference>
<evidence type="ECO:0000256" key="6">
    <source>
        <dbReference type="RuleBase" id="RU364015"/>
    </source>
</evidence>
<reference evidence="7 8" key="1">
    <citation type="submission" date="2016-07" db="EMBL/GenBank/DDBJ databases">
        <title>Pervasive Adenine N6-methylation of Active Genes in Fungi.</title>
        <authorList>
            <consortium name="DOE Joint Genome Institute"/>
            <person name="Mondo S.J."/>
            <person name="Dannebaum R.O."/>
            <person name="Kuo R.C."/>
            <person name="Labutti K."/>
            <person name="Haridas S."/>
            <person name="Kuo A."/>
            <person name="Salamov A."/>
            <person name="Ahrendt S.R."/>
            <person name="Lipzen A."/>
            <person name="Sullivan W."/>
            <person name="Andreopoulos W.B."/>
            <person name="Clum A."/>
            <person name="Lindquist E."/>
            <person name="Daum C."/>
            <person name="Ramamoorthy G.K."/>
            <person name="Gryganskyi A."/>
            <person name="Culley D."/>
            <person name="Magnuson J.K."/>
            <person name="James T.Y."/>
            <person name="O'Malley M.A."/>
            <person name="Stajich J.E."/>
            <person name="Spatafora J.W."/>
            <person name="Visel A."/>
            <person name="Grigoriev I.V."/>
        </authorList>
    </citation>
    <scope>NUCLEOTIDE SEQUENCE [LARGE SCALE GENOMIC DNA]</scope>
    <source>
        <strain evidence="7 8">PL171</strain>
    </source>
</reference>